<dbReference type="SUPFAM" id="SSF51735">
    <property type="entry name" value="NAD(P)-binding Rossmann-fold domains"/>
    <property type="match status" value="1"/>
</dbReference>
<sequence length="331" mass="36844">MESLVVTGGAGFIGSNFVHWVIQHTDVRVIVLDAMTYAANPRSLTGLPGDRCTVVPGSITDASLVDDLVGKADAVVNFAAESHNDNSLRNPEPFLTTNIMGTYTVLEAVRRHHVRFHQVSTDEVFGPLGMTDPPVTADAPYRPSSPYSASKASADHLVRAWVRSFGVAATTSCCTNNYGPRQHVEKFIARQITTILDGHRPKLYGDGRHIRDWIHVTDHIRAIWTILHHGRVGQTYLVSAENQASNLEVVHLILDLMGHPMDDYDLVADRPGHDLRYALDCTRTREELGWHPQYTDLRAGLADTIDWYRANEAWWRPDKAATEASYARTGQ</sequence>
<dbReference type="AlphaFoldDB" id="A0A9X5LSV8"/>
<evidence type="ECO:0000259" key="9">
    <source>
        <dbReference type="Pfam" id="PF16363"/>
    </source>
</evidence>
<evidence type="ECO:0000313" key="10">
    <source>
        <dbReference type="EMBL" id="OCT42554.1"/>
    </source>
</evidence>
<dbReference type="InterPro" id="IPR036291">
    <property type="entry name" value="NAD(P)-bd_dom_sf"/>
</dbReference>
<dbReference type="InterPro" id="IPR005888">
    <property type="entry name" value="dTDP_Gluc_deHydtase"/>
</dbReference>
<reference evidence="10" key="1">
    <citation type="submission" date="2014-05" db="EMBL/GenBank/DDBJ databases">
        <authorList>
            <person name="Jahns A.C."/>
            <person name="Eilers H."/>
            <person name="Alexeyev O.A."/>
        </authorList>
    </citation>
    <scope>NUCLEOTIDE SEQUENCE [LARGE SCALE GENOMIC DNA]</scope>
    <source>
        <strain evidence="10">DSM 20700</strain>
    </source>
</reference>
<gene>
    <name evidence="11" type="ORF">L860_06710</name>
    <name evidence="10" type="ORF">L860_09470</name>
</gene>
<evidence type="ECO:0000256" key="2">
    <source>
        <dbReference type="ARBA" id="ARBA00001911"/>
    </source>
</evidence>
<evidence type="ECO:0000256" key="4">
    <source>
        <dbReference type="ARBA" id="ARBA00011990"/>
    </source>
</evidence>
<dbReference type="PANTHER" id="PTHR43000">
    <property type="entry name" value="DTDP-D-GLUCOSE 4,6-DEHYDRATASE-RELATED"/>
    <property type="match status" value="1"/>
</dbReference>
<comment type="similarity">
    <text evidence="3 8">Belongs to the NAD(P)-dependent epimerase/dehydratase family. dTDP-glucose dehydratase subfamily.</text>
</comment>
<keyword evidence="7 8" id="KW-0456">Lyase</keyword>
<dbReference type="Gene3D" id="3.90.25.10">
    <property type="entry name" value="UDP-galactose 4-epimerase, domain 1"/>
    <property type="match status" value="1"/>
</dbReference>
<evidence type="ECO:0000256" key="8">
    <source>
        <dbReference type="RuleBase" id="RU004473"/>
    </source>
</evidence>
<dbReference type="RefSeq" id="WP_036957610.1">
    <property type="nucleotide sequence ID" value="NZ_AOSS01000129.1"/>
</dbReference>
<keyword evidence="6" id="KW-0520">NAD</keyword>
<dbReference type="InterPro" id="IPR016040">
    <property type="entry name" value="NAD(P)-bd_dom"/>
</dbReference>
<dbReference type="NCBIfam" id="TIGR01181">
    <property type="entry name" value="dTDP_gluc_dehyt"/>
    <property type="match status" value="1"/>
</dbReference>
<comment type="caution">
    <text evidence="10">The sequence shown here is derived from an EMBL/GenBank/DDBJ whole genome shotgun (WGS) entry which is preliminary data.</text>
</comment>
<dbReference type="Gene3D" id="3.40.50.720">
    <property type="entry name" value="NAD(P)-binding Rossmann-like Domain"/>
    <property type="match status" value="1"/>
</dbReference>
<organism evidence="10">
    <name type="scientific">Cutibacterium granulosum DSM 20700</name>
    <dbReference type="NCBI Taxonomy" id="1160719"/>
    <lineage>
        <taxon>Bacteria</taxon>
        <taxon>Bacillati</taxon>
        <taxon>Actinomycetota</taxon>
        <taxon>Actinomycetes</taxon>
        <taxon>Propionibacteriales</taxon>
        <taxon>Propionibacteriaceae</taxon>
        <taxon>Cutibacterium</taxon>
    </lineage>
</organism>
<comment type="catalytic activity">
    <reaction evidence="1 8">
        <text>dTDP-alpha-D-glucose = dTDP-4-dehydro-6-deoxy-alpha-D-glucose + H2O</text>
        <dbReference type="Rhea" id="RHEA:17221"/>
        <dbReference type="ChEBI" id="CHEBI:15377"/>
        <dbReference type="ChEBI" id="CHEBI:57477"/>
        <dbReference type="ChEBI" id="CHEBI:57649"/>
        <dbReference type="EC" id="4.2.1.46"/>
    </reaction>
</comment>
<protein>
    <recommendedName>
        <fullName evidence="5 8">dTDP-glucose 4,6-dehydratase</fullName>
        <ecNumber evidence="4 8">4.2.1.46</ecNumber>
    </recommendedName>
</protein>
<feature type="domain" description="NAD(P)-binding" evidence="9">
    <location>
        <begin position="6"/>
        <end position="295"/>
    </location>
</feature>
<evidence type="ECO:0000256" key="1">
    <source>
        <dbReference type="ARBA" id="ARBA00001539"/>
    </source>
</evidence>
<dbReference type="GO" id="GO:0009225">
    <property type="term" value="P:nucleotide-sugar metabolic process"/>
    <property type="evidence" value="ECO:0007669"/>
    <property type="project" value="InterPro"/>
</dbReference>
<evidence type="ECO:0000256" key="5">
    <source>
        <dbReference type="ARBA" id="ARBA00016977"/>
    </source>
</evidence>
<dbReference type="GO" id="GO:0008460">
    <property type="term" value="F:dTDP-glucose 4,6-dehydratase activity"/>
    <property type="evidence" value="ECO:0007669"/>
    <property type="project" value="UniProtKB-EC"/>
</dbReference>
<dbReference type="OrthoDB" id="9801785at2"/>
<evidence type="ECO:0000313" key="11">
    <source>
        <dbReference type="EMBL" id="OCT43013.1"/>
    </source>
</evidence>
<accession>A0A9X5LSV8</accession>
<evidence type="ECO:0000256" key="7">
    <source>
        <dbReference type="ARBA" id="ARBA00023239"/>
    </source>
</evidence>
<proteinExistence type="inferred from homology"/>
<dbReference type="Pfam" id="PF16363">
    <property type="entry name" value="GDP_Man_Dehyd"/>
    <property type="match status" value="1"/>
</dbReference>
<evidence type="ECO:0000256" key="6">
    <source>
        <dbReference type="ARBA" id="ARBA00023027"/>
    </source>
</evidence>
<evidence type="ECO:0000256" key="3">
    <source>
        <dbReference type="ARBA" id="ARBA00008178"/>
    </source>
</evidence>
<dbReference type="EMBL" id="JNBU01000015">
    <property type="protein sequence ID" value="OCT42554.1"/>
    <property type="molecule type" value="Genomic_DNA"/>
</dbReference>
<comment type="cofactor">
    <cofactor evidence="2 8">
        <name>NAD(+)</name>
        <dbReference type="ChEBI" id="CHEBI:57540"/>
    </cofactor>
</comment>
<dbReference type="CDD" id="cd05246">
    <property type="entry name" value="dTDP_GD_SDR_e"/>
    <property type="match status" value="1"/>
</dbReference>
<dbReference type="EC" id="4.2.1.46" evidence="4 8"/>
<dbReference type="EMBL" id="JNBU01000005">
    <property type="protein sequence ID" value="OCT43013.1"/>
    <property type="molecule type" value="Genomic_DNA"/>
</dbReference>
<name>A0A9X5LSV8_9ACTN</name>